<organism evidence="2 3">
    <name type="scientific">Rhizobium fabae</name>
    <dbReference type="NCBI Taxonomy" id="573179"/>
    <lineage>
        <taxon>Bacteria</taxon>
        <taxon>Pseudomonadati</taxon>
        <taxon>Pseudomonadota</taxon>
        <taxon>Alphaproteobacteria</taxon>
        <taxon>Hyphomicrobiales</taxon>
        <taxon>Rhizobiaceae</taxon>
        <taxon>Rhizobium/Agrobacterium group</taxon>
        <taxon>Rhizobium</taxon>
    </lineage>
</organism>
<dbReference type="InterPro" id="IPR002798">
    <property type="entry name" value="SpoIIM-like"/>
</dbReference>
<feature type="transmembrane region" description="Helical" evidence="1">
    <location>
        <begin position="329"/>
        <end position="347"/>
    </location>
</feature>
<keyword evidence="1" id="KW-1133">Transmembrane helix</keyword>
<evidence type="ECO:0000256" key="1">
    <source>
        <dbReference type="SAM" id="Phobius"/>
    </source>
</evidence>
<feature type="transmembrane region" description="Helical" evidence="1">
    <location>
        <begin position="263"/>
        <end position="282"/>
    </location>
</feature>
<dbReference type="EMBL" id="JACIDG010000004">
    <property type="protein sequence ID" value="MBB3914715.1"/>
    <property type="molecule type" value="Genomic_DNA"/>
</dbReference>
<name>A0A7W6B9T4_9HYPH</name>
<comment type="caution">
    <text evidence="2">The sequence shown here is derived from an EMBL/GenBank/DDBJ whole genome shotgun (WGS) entry which is preliminary data.</text>
</comment>
<accession>A0A7W6B9T4</accession>
<proteinExistence type="predicted"/>
<dbReference type="Pfam" id="PF01944">
    <property type="entry name" value="SpoIIM"/>
    <property type="match status" value="1"/>
</dbReference>
<dbReference type="PANTHER" id="PTHR35337:SF1">
    <property type="entry name" value="SLR1478 PROTEIN"/>
    <property type="match status" value="1"/>
</dbReference>
<keyword evidence="1" id="KW-0472">Membrane</keyword>
<feature type="transmembrane region" description="Helical" evidence="1">
    <location>
        <begin position="195"/>
        <end position="218"/>
    </location>
</feature>
<protein>
    <submittedName>
        <fullName evidence="2">Putative membrane protein SpoIIM required for sporulation</fullName>
    </submittedName>
</protein>
<feature type="transmembrane region" description="Helical" evidence="1">
    <location>
        <begin position="302"/>
        <end position="323"/>
    </location>
</feature>
<feature type="transmembrane region" description="Helical" evidence="1">
    <location>
        <begin position="130"/>
        <end position="151"/>
    </location>
</feature>
<gene>
    <name evidence="2" type="ORF">GGQ65_001997</name>
</gene>
<dbReference type="PANTHER" id="PTHR35337">
    <property type="entry name" value="SLR1478 PROTEIN"/>
    <property type="match status" value="1"/>
</dbReference>
<feature type="transmembrane region" description="Helical" evidence="1">
    <location>
        <begin position="225"/>
        <end position="243"/>
    </location>
</feature>
<evidence type="ECO:0000313" key="3">
    <source>
        <dbReference type="Proteomes" id="UP000545490"/>
    </source>
</evidence>
<sequence>MMDIGIDGRIDQGATVNAGAVQNDMLRSARFRVEREAHWRQLDDLVKRAEQGGAAALGYDEVRNLASGYRQAMNSLSVARDISLDRALIAYLESLCARAYLVVYAPQESLGGLITRLLTQGIPQAVRRSALPLFIGFLALILGALAGYRLYENDPSWFYTFVPPEMADQRTPDASGDYLRSTIYGDEGQHDSDRLAAFSAFLFSHNTSIVVLIFTLGVFVSVPSFVLTFYNGLILGAFFAMFARKGLGYDVFAWLSIHGVTELAAIAIACAGGARLGLAVLLPGARTRKEELRHQAHDAVKLAILAALMLVVAAFIEGFLRQLIQDPTLRLVIGWGMGLFWIGWLLLGGRESKASREAAR</sequence>
<evidence type="ECO:0000313" key="2">
    <source>
        <dbReference type="EMBL" id="MBB3914715.1"/>
    </source>
</evidence>
<reference evidence="2 3" key="1">
    <citation type="submission" date="2020-08" db="EMBL/GenBank/DDBJ databases">
        <title>Genomic Encyclopedia of Type Strains, Phase IV (KMG-IV): sequencing the most valuable type-strain genomes for metagenomic binning, comparative biology and taxonomic classification.</title>
        <authorList>
            <person name="Goeker M."/>
        </authorList>
    </citation>
    <scope>NUCLEOTIDE SEQUENCE [LARGE SCALE GENOMIC DNA]</scope>
    <source>
        <strain evidence="2 3">DSM 19331</strain>
    </source>
</reference>
<dbReference type="AlphaFoldDB" id="A0A7W6B9T4"/>
<dbReference type="Proteomes" id="UP000545490">
    <property type="component" value="Unassembled WGS sequence"/>
</dbReference>
<keyword evidence="1" id="KW-0812">Transmembrane</keyword>